<name>A0A0F9SMH7_9ZZZZ</name>
<feature type="region of interest" description="Disordered" evidence="1">
    <location>
        <begin position="170"/>
        <end position="199"/>
    </location>
</feature>
<organism evidence="2">
    <name type="scientific">marine sediment metagenome</name>
    <dbReference type="NCBI Taxonomy" id="412755"/>
    <lineage>
        <taxon>unclassified sequences</taxon>
        <taxon>metagenomes</taxon>
        <taxon>ecological metagenomes</taxon>
    </lineage>
</organism>
<dbReference type="AlphaFoldDB" id="A0A0F9SMH7"/>
<evidence type="ECO:0000313" key="2">
    <source>
        <dbReference type="EMBL" id="KKN63572.1"/>
    </source>
</evidence>
<reference evidence="2" key="1">
    <citation type="journal article" date="2015" name="Nature">
        <title>Complex archaea that bridge the gap between prokaryotes and eukaryotes.</title>
        <authorList>
            <person name="Spang A."/>
            <person name="Saw J.H."/>
            <person name="Jorgensen S.L."/>
            <person name="Zaremba-Niedzwiedzka K."/>
            <person name="Martijn J."/>
            <person name="Lind A.E."/>
            <person name="van Eijk R."/>
            <person name="Schleper C."/>
            <person name="Guy L."/>
            <person name="Ettema T.J."/>
        </authorList>
    </citation>
    <scope>NUCLEOTIDE SEQUENCE</scope>
</reference>
<comment type="caution">
    <text evidence="2">The sequence shown here is derived from an EMBL/GenBank/DDBJ whole genome shotgun (WGS) entry which is preliminary data.</text>
</comment>
<evidence type="ECO:0000256" key="1">
    <source>
        <dbReference type="SAM" id="MobiDB-lite"/>
    </source>
</evidence>
<protein>
    <submittedName>
        <fullName evidence="2">Uncharacterized protein</fullName>
    </submittedName>
</protein>
<sequence>MSDPWDRQRDENGELEPSLWWIRFDAYRAQSSGRSVAQGYRDWRDAKGYAKLRHSGYPSSWVRASNRWNWKERAEAWDEHRRQLDYIAEQAQHDEMRKRHADIGKALQGVGAKALMRFQRNESAELEPADARLYLKDGIGIERTARGLPVELVALYNMSDEELQKEHECINKTLTGVAPSQDGDRSDNAGEGPDADAAD</sequence>
<dbReference type="EMBL" id="LAZR01000585">
    <property type="protein sequence ID" value="KKN63572.1"/>
    <property type="molecule type" value="Genomic_DNA"/>
</dbReference>
<gene>
    <name evidence="2" type="ORF">LCGC14_0500200</name>
</gene>
<accession>A0A0F9SMH7</accession>
<proteinExistence type="predicted"/>